<evidence type="ECO:0000256" key="4">
    <source>
        <dbReference type="ARBA" id="ARBA00023284"/>
    </source>
</evidence>
<keyword evidence="7" id="KW-1185">Reference proteome</keyword>
<dbReference type="InterPro" id="IPR002109">
    <property type="entry name" value="Glutaredoxin"/>
</dbReference>
<sequence length="100" mass="11234">MAPKDLVEKAVADNQIAIFSKTWCPFCKRVKALLKEKYPNVQSVTFELDEMDEGEEIQSYLLSKTGQRTVPNVFIAQEHIGGCDDTFAAQQNGRIANLLK</sequence>
<protein>
    <recommendedName>
        <fullName evidence="5">Glutaredoxin domain-containing protein</fullName>
    </recommendedName>
</protein>
<evidence type="ECO:0000256" key="2">
    <source>
        <dbReference type="ARBA" id="ARBA00022982"/>
    </source>
</evidence>
<evidence type="ECO:0000256" key="3">
    <source>
        <dbReference type="ARBA" id="ARBA00023157"/>
    </source>
</evidence>
<dbReference type="NCBIfam" id="TIGR02180">
    <property type="entry name" value="GRX_euk"/>
    <property type="match status" value="1"/>
</dbReference>
<dbReference type="AlphaFoldDB" id="A0AAD5VYL7"/>
<dbReference type="PROSITE" id="PS00195">
    <property type="entry name" value="GLUTAREDOXIN_1"/>
    <property type="match status" value="1"/>
</dbReference>
<dbReference type="SUPFAM" id="SSF52833">
    <property type="entry name" value="Thioredoxin-like"/>
    <property type="match status" value="1"/>
</dbReference>
<keyword evidence="3" id="KW-1015">Disulfide bond</keyword>
<gene>
    <name evidence="6" type="ORF">NP233_g5639</name>
</gene>
<dbReference type="GO" id="GO:0034599">
    <property type="term" value="P:cellular response to oxidative stress"/>
    <property type="evidence" value="ECO:0007669"/>
    <property type="project" value="TreeGrafter"/>
</dbReference>
<proteinExistence type="predicted"/>
<comment type="caution">
    <text evidence="6">The sequence shown here is derived from an EMBL/GenBank/DDBJ whole genome shotgun (WGS) entry which is preliminary data.</text>
</comment>
<dbReference type="PROSITE" id="PS51354">
    <property type="entry name" value="GLUTAREDOXIN_2"/>
    <property type="match status" value="1"/>
</dbReference>
<dbReference type="InterPro" id="IPR036249">
    <property type="entry name" value="Thioredoxin-like_sf"/>
</dbReference>
<evidence type="ECO:0000313" key="7">
    <source>
        <dbReference type="Proteomes" id="UP001213000"/>
    </source>
</evidence>
<name>A0AAD5VYL7_9AGAR</name>
<dbReference type="GO" id="GO:0005737">
    <property type="term" value="C:cytoplasm"/>
    <property type="evidence" value="ECO:0007669"/>
    <property type="project" value="TreeGrafter"/>
</dbReference>
<dbReference type="Proteomes" id="UP001213000">
    <property type="component" value="Unassembled WGS sequence"/>
</dbReference>
<dbReference type="Pfam" id="PF00462">
    <property type="entry name" value="Glutaredoxin"/>
    <property type="match status" value="1"/>
</dbReference>
<dbReference type="CDD" id="cd03419">
    <property type="entry name" value="GRX_GRXh_1_2_like"/>
    <property type="match status" value="1"/>
</dbReference>
<evidence type="ECO:0000256" key="1">
    <source>
        <dbReference type="ARBA" id="ARBA00022448"/>
    </source>
</evidence>
<evidence type="ECO:0000313" key="6">
    <source>
        <dbReference type="EMBL" id="KAJ3568552.1"/>
    </source>
</evidence>
<evidence type="ECO:0000259" key="5">
    <source>
        <dbReference type="Pfam" id="PF00462"/>
    </source>
</evidence>
<keyword evidence="2" id="KW-0249">Electron transport</keyword>
<keyword evidence="1" id="KW-0813">Transport</keyword>
<accession>A0AAD5VYL7</accession>
<keyword evidence="4" id="KW-0676">Redox-active center</keyword>
<dbReference type="FunFam" id="3.40.30.10:FF:000276">
    <property type="entry name" value="Glutaredoxin 3"/>
    <property type="match status" value="1"/>
</dbReference>
<reference evidence="6" key="1">
    <citation type="submission" date="2022-07" db="EMBL/GenBank/DDBJ databases">
        <title>Genome Sequence of Leucocoprinus birnbaumii.</title>
        <authorList>
            <person name="Buettner E."/>
        </authorList>
    </citation>
    <scope>NUCLEOTIDE SEQUENCE</scope>
    <source>
        <strain evidence="6">VT141</strain>
    </source>
</reference>
<dbReference type="GO" id="GO:0015038">
    <property type="term" value="F:glutathione disulfide oxidoreductase activity"/>
    <property type="evidence" value="ECO:0007669"/>
    <property type="project" value="TreeGrafter"/>
</dbReference>
<feature type="domain" description="Glutaredoxin" evidence="5">
    <location>
        <begin position="16"/>
        <end position="80"/>
    </location>
</feature>
<dbReference type="PANTHER" id="PTHR45694">
    <property type="entry name" value="GLUTAREDOXIN 2"/>
    <property type="match status" value="1"/>
</dbReference>
<dbReference type="InterPro" id="IPR011899">
    <property type="entry name" value="Glutaredoxin_euk/vir"/>
</dbReference>
<dbReference type="InterPro" id="IPR011767">
    <property type="entry name" value="GLR_AS"/>
</dbReference>
<dbReference type="Gene3D" id="3.40.30.10">
    <property type="entry name" value="Glutaredoxin"/>
    <property type="match status" value="1"/>
</dbReference>
<dbReference type="PRINTS" id="PR00160">
    <property type="entry name" value="GLUTAREDOXIN"/>
</dbReference>
<dbReference type="PANTHER" id="PTHR45694:SF18">
    <property type="entry name" value="GLUTAREDOXIN-1-RELATED"/>
    <property type="match status" value="1"/>
</dbReference>
<dbReference type="InterPro" id="IPR014025">
    <property type="entry name" value="Glutaredoxin_subgr"/>
</dbReference>
<dbReference type="EMBL" id="JANIEX010000339">
    <property type="protein sequence ID" value="KAJ3568552.1"/>
    <property type="molecule type" value="Genomic_DNA"/>
</dbReference>
<organism evidence="6 7">
    <name type="scientific">Leucocoprinus birnbaumii</name>
    <dbReference type="NCBI Taxonomy" id="56174"/>
    <lineage>
        <taxon>Eukaryota</taxon>
        <taxon>Fungi</taxon>
        <taxon>Dikarya</taxon>
        <taxon>Basidiomycota</taxon>
        <taxon>Agaricomycotina</taxon>
        <taxon>Agaricomycetes</taxon>
        <taxon>Agaricomycetidae</taxon>
        <taxon>Agaricales</taxon>
        <taxon>Agaricineae</taxon>
        <taxon>Agaricaceae</taxon>
        <taxon>Leucocoprinus</taxon>
    </lineage>
</organism>